<dbReference type="EMBL" id="VSLA01000009">
    <property type="protein sequence ID" value="TYC86587.1"/>
    <property type="molecule type" value="Genomic_DNA"/>
</dbReference>
<dbReference type="InterPro" id="IPR009057">
    <property type="entry name" value="Homeodomain-like_sf"/>
</dbReference>
<keyword evidence="1 2" id="KW-0238">DNA-binding</keyword>
<protein>
    <submittedName>
        <fullName evidence="4">TetR/AcrR family transcriptional regulator</fullName>
    </submittedName>
</protein>
<dbReference type="GO" id="GO:0003677">
    <property type="term" value="F:DNA binding"/>
    <property type="evidence" value="ECO:0007669"/>
    <property type="project" value="UniProtKB-UniRule"/>
</dbReference>
<comment type="caution">
    <text evidence="4">The sequence shown here is derived from an EMBL/GenBank/DDBJ whole genome shotgun (WGS) entry which is preliminary data.</text>
</comment>
<evidence type="ECO:0000256" key="2">
    <source>
        <dbReference type="PROSITE-ProRule" id="PRU00335"/>
    </source>
</evidence>
<dbReference type="AlphaFoldDB" id="A0A5D0WQY9"/>
<accession>A0A5D0WQY9</accession>
<reference evidence="4 5" key="1">
    <citation type="submission" date="2019-08" db="EMBL/GenBank/DDBJ databases">
        <title>Isolation and enrichment of carboxydotrophic bacteria from anaerobic sludge for the production of bio-based chemicals from syngas.</title>
        <authorList>
            <person name="Antares A.L."/>
            <person name="Moreira J."/>
            <person name="Diender M."/>
            <person name="Parshina S.N."/>
            <person name="Stams A.J.M."/>
            <person name="Alves M."/>
            <person name="Alves J.I."/>
            <person name="Sousa D.Z."/>
        </authorList>
    </citation>
    <scope>NUCLEOTIDE SEQUENCE [LARGE SCALE GENOMIC DNA]</scope>
    <source>
        <strain evidence="4 5">JM</strain>
    </source>
</reference>
<evidence type="ECO:0000313" key="4">
    <source>
        <dbReference type="EMBL" id="TYC86587.1"/>
    </source>
</evidence>
<name>A0A5D0WQY9_9FIRM</name>
<gene>
    <name evidence="4" type="ORF">FXB42_06315</name>
</gene>
<proteinExistence type="predicted"/>
<dbReference type="Gene3D" id="1.10.357.10">
    <property type="entry name" value="Tetracycline Repressor, domain 2"/>
    <property type="match status" value="1"/>
</dbReference>
<dbReference type="PROSITE" id="PS50977">
    <property type="entry name" value="HTH_TETR_2"/>
    <property type="match status" value="1"/>
</dbReference>
<sequence>MRTATMNTRDKIYNTAKRLYLENGYANTPNTMIAKEAGVNLGLVTYYFKTKDIIASDMLNYNYETLYSHLLKYLPTDDELLQLITFFKLHFKLTGIDPHYDRFIYEMNKFDLLEKATRDGNLYELYKTLVAQNNQIASSDKGLTLDCAVTASFGVIRALTMKQYEKEIQISKEEIFDLCINQMFYSLKIDSNHLLIKSLISSANCTIDRLLEEYPQLTQVKNYLYIEDAAIVRKQ</sequence>
<feature type="domain" description="HTH tetR-type" evidence="3">
    <location>
        <begin position="6"/>
        <end position="66"/>
    </location>
</feature>
<evidence type="ECO:0000256" key="1">
    <source>
        <dbReference type="ARBA" id="ARBA00023125"/>
    </source>
</evidence>
<feature type="DNA-binding region" description="H-T-H motif" evidence="2">
    <location>
        <begin position="29"/>
        <end position="48"/>
    </location>
</feature>
<dbReference type="InterPro" id="IPR001647">
    <property type="entry name" value="HTH_TetR"/>
</dbReference>
<dbReference type="PRINTS" id="PR00455">
    <property type="entry name" value="HTHTETR"/>
</dbReference>
<organism evidence="4 5">
    <name type="scientific">Acetobacterium wieringae</name>
    <dbReference type="NCBI Taxonomy" id="52694"/>
    <lineage>
        <taxon>Bacteria</taxon>
        <taxon>Bacillati</taxon>
        <taxon>Bacillota</taxon>
        <taxon>Clostridia</taxon>
        <taxon>Eubacteriales</taxon>
        <taxon>Eubacteriaceae</taxon>
        <taxon>Acetobacterium</taxon>
    </lineage>
</organism>
<evidence type="ECO:0000313" key="5">
    <source>
        <dbReference type="Proteomes" id="UP000322619"/>
    </source>
</evidence>
<dbReference type="OrthoDB" id="9789566at2"/>
<evidence type="ECO:0000259" key="3">
    <source>
        <dbReference type="PROSITE" id="PS50977"/>
    </source>
</evidence>
<dbReference type="Proteomes" id="UP000322619">
    <property type="component" value="Unassembled WGS sequence"/>
</dbReference>
<dbReference type="SUPFAM" id="SSF46689">
    <property type="entry name" value="Homeodomain-like"/>
    <property type="match status" value="1"/>
</dbReference>
<dbReference type="Pfam" id="PF00440">
    <property type="entry name" value="TetR_N"/>
    <property type="match status" value="1"/>
</dbReference>